<dbReference type="PANTHER" id="PTHR10612">
    <property type="entry name" value="APOLIPOPROTEIN D"/>
    <property type="match status" value="1"/>
</dbReference>
<feature type="chain" id="PRO_5021524200" description="Outer membrane lipoprotein Blc" evidence="2">
    <location>
        <begin position="23"/>
        <end position="178"/>
    </location>
</feature>
<keyword evidence="2" id="KW-0446">Lipid-binding</keyword>
<keyword evidence="2 3" id="KW-0449">Lipoprotein</keyword>
<dbReference type="PIRSF" id="PIRSF036893">
    <property type="entry name" value="Lipocalin_ApoD"/>
    <property type="match status" value="1"/>
</dbReference>
<organism evidence="5 6">
    <name type="scientific">Methylotenera oryzisoli</name>
    <dbReference type="NCBI Taxonomy" id="2080758"/>
    <lineage>
        <taxon>Bacteria</taxon>
        <taxon>Pseudomonadati</taxon>
        <taxon>Pseudomonadota</taxon>
        <taxon>Betaproteobacteria</taxon>
        <taxon>Nitrosomonadales</taxon>
        <taxon>Methylophilaceae</taxon>
        <taxon>Methylotenera</taxon>
    </lineage>
</organism>
<dbReference type="PANTHER" id="PTHR10612:SF34">
    <property type="entry name" value="APOLIPOPROTEIN D"/>
    <property type="match status" value="1"/>
</dbReference>
<dbReference type="Gene3D" id="2.40.128.20">
    <property type="match status" value="1"/>
</dbReference>
<dbReference type="SUPFAM" id="SSF50814">
    <property type="entry name" value="Lipocalins"/>
    <property type="match status" value="1"/>
</dbReference>
<proteinExistence type="inferred from homology"/>
<reference evidence="5 6" key="1">
    <citation type="submission" date="2018-02" db="EMBL/GenBank/DDBJ databases">
        <title>A novel lanthanide dependent methylotroph, Methylotenera sp. La3113.</title>
        <authorList>
            <person name="Lv H."/>
            <person name="Tani A."/>
        </authorList>
    </citation>
    <scope>NUCLEOTIDE SEQUENCE [LARGE SCALE GENOMIC DNA]</scope>
    <source>
        <strain evidence="5 6">La3113</strain>
    </source>
</reference>
<dbReference type="Proteomes" id="UP000297706">
    <property type="component" value="Unassembled WGS sequence"/>
</dbReference>
<dbReference type="GO" id="GO:0009279">
    <property type="term" value="C:cell outer membrane"/>
    <property type="evidence" value="ECO:0007669"/>
    <property type="project" value="UniProtKB-SubCell"/>
</dbReference>
<feature type="lipid moiety-binding region" description="S-diacylglycerol cysteine" evidence="3">
    <location>
        <position position="21"/>
    </location>
</feature>
<keyword evidence="3" id="KW-0564">Palmitate</keyword>
<feature type="lipid moiety-binding region" description="N-palmitoyl cysteine" evidence="3">
    <location>
        <position position="21"/>
    </location>
</feature>
<evidence type="ECO:0000313" key="6">
    <source>
        <dbReference type="Proteomes" id="UP000297706"/>
    </source>
</evidence>
<dbReference type="InterPro" id="IPR022271">
    <property type="entry name" value="Lipocalin_ApoD"/>
</dbReference>
<dbReference type="AlphaFoldDB" id="A0A4Y9VT30"/>
<evidence type="ECO:0000313" key="5">
    <source>
        <dbReference type="EMBL" id="TFW71938.1"/>
    </source>
</evidence>
<evidence type="ECO:0000256" key="3">
    <source>
        <dbReference type="PIRSR" id="PIRSR036893-52"/>
    </source>
</evidence>
<dbReference type="OrthoDB" id="9793905at2"/>
<keyword evidence="2" id="KW-0732">Signal</keyword>
<evidence type="ECO:0000256" key="1">
    <source>
        <dbReference type="ARBA" id="ARBA00006889"/>
    </source>
</evidence>
<dbReference type="InterPro" id="IPR012674">
    <property type="entry name" value="Calycin"/>
</dbReference>
<dbReference type="Pfam" id="PF08212">
    <property type="entry name" value="Lipocalin_2"/>
    <property type="match status" value="1"/>
</dbReference>
<comment type="function">
    <text evidence="2">Involved in the storage or transport of lipids necessary for membrane maintenance under stressful conditions. Displays a binding preference for lysophospholipids.</text>
</comment>
<name>A0A4Y9VT30_9PROT</name>
<evidence type="ECO:0000256" key="2">
    <source>
        <dbReference type="PIRNR" id="PIRNR036893"/>
    </source>
</evidence>
<dbReference type="GO" id="GO:0006950">
    <property type="term" value="P:response to stress"/>
    <property type="evidence" value="ECO:0007669"/>
    <property type="project" value="UniProtKB-ARBA"/>
</dbReference>
<dbReference type="CDD" id="cd19438">
    <property type="entry name" value="lipocalin_Blc-like"/>
    <property type="match status" value="1"/>
</dbReference>
<keyword evidence="2" id="KW-0472">Membrane</keyword>
<comment type="similarity">
    <text evidence="1 2">Belongs to the calycin superfamily. Lipocalin family.</text>
</comment>
<feature type="domain" description="Lipocalin/cytosolic fatty-acid binding" evidence="4">
    <location>
        <begin position="35"/>
        <end position="175"/>
    </location>
</feature>
<dbReference type="PRINTS" id="PR01171">
    <property type="entry name" value="BCTLIPOCALIN"/>
</dbReference>
<dbReference type="EMBL" id="PQVH01000008">
    <property type="protein sequence ID" value="TFW71938.1"/>
    <property type="molecule type" value="Genomic_DNA"/>
</dbReference>
<dbReference type="InterPro" id="IPR000566">
    <property type="entry name" value="Lipocln_cytosolic_FA-bd_dom"/>
</dbReference>
<evidence type="ECO:0000259" key="4">
    <source>
        <dbReference type="Pfam" id="PF08212"/>
    </source>
</evidence>
<dbReference type="InterPro" id="IPR047202">
    <property type="entry name" value="Lipocalin_Blc-like_dom"/>
</dbReference>
<sequence length="178" mass="20206">MMNISKRLILMTLLATLIPACASKQLAKIETVPQVDLPKFMGDWYVIAAIPTSIETESYNAIENYRLKDDGTIATTFTFNKGSLNGPKKTYEPHGFVVKDSGNAKWGMQFIWPIKAEYLIAYLDENYTQTVIARNARDYVWIMARSPSISESDYKKLTSLVQNLGYNTSKLREVPHNK</sequence>
<comment type="subunit">
    <text evidence="2">Homodimer.</text>
</comment>
<protein>
    <recommendedName>
        <fullName evidence="2">Outer membrane lipoprotein Blc</fullName>
    </recommendedName>
</protein>
<keyword evidence="6" id="KW-1185">Reference proteome</keyword>
<gene>
    <name evidence="5" type="ORF">C3Y98_07065</name>
</gene>
<keyword evidence="2" id="KW-0998">Cell outer membrane</keyword>
<comment type="caution">
    <text evidence="5">The sequence shown here is derived from an EMBL/GenBank/DDBJ whole genome shotgun (WGS) entry which is preliminary data.</text>
</comment>
<feature type="signal peptide" evidence="2">
    <location>
        <begin position="1"/>
        <end position="22"/>
    </location>
</feature>
<dbReference type="GO" id="GO:0008289">
    <property type="term" value="F:lipid binding"/>
    <property type="evidence" value="ECO:0007669"/>
    <property type="project" value="UniProtKB-UniRule"/>
</dbReference>
<comment type="subcellular location">
    <subcellularLocation>
        <location evidence="2">Cell outer membrane</location>
    </subcellularLocation>
</comment>
<accession>A0A4Y9VT30</accession>
<dbReference type="InterPro" id="IPR002446">
    <property type="entry name" value="Lipocalin_bac"/>
</dbReference>